<dbReference type="RefSeq" id="XP_004227982.1">
    <property type="nucleotide sequence ID" value="XM_004227934.1"/>
</dbReference>
<evidence type="ECO:0000256" key="1">
    <source>
        <dbReference type="SAM" id="MobiDB-lite"/>
    </source>
</evidence>
<feature type="compositionally biased region" description="Basic and acidic residues" evidence="1">
    <location>
        <begin position="117"/>
        <end position="131"/>
    </location>
</feature>
<dbReference type="Proteomes" id="UP000006319">
    <property type="component" value="Unassembled WGS sequence"/>
</dbReference>
<dbReference type="PhylomeDB" id="K6V0D3"/>
<feature type="region of interest" description="Disordered" evidence="1">
    <location>
        <begin position="306"/>
        <end position="339"/>
    </location>
</feature>
<dbReference type="AlphaFoldDB" id="K6V0D3"/>
<evidence type="ECO:0000313" key="3">
    <source>
        <dbReference type="Proteomes" id="UP000006319"/>
    </source>
</evidence>
<dbReference type="EMBL" id="DF157778">
    <property type="protein sequence ID" value="GAB69764.1"/>
    <property type="molecule type" value="Genomic_DNA"/>
</dbReference>
<proteinExistence type="predicted"/>
<dbReference type="VEuPathDB" id="PlasmoDB:PCYB_005130"/>
<evidence type="ECO:0000313" key="2">
    <source>
        <dbReference type="EMBL" id="GAB69764.1"/>
    </source>
</evidence>
<dbReference type="GeneID" id="14696306"/>
<dbReference type="OMA" id="HIVHIME"/>
<feature type="region of interest" description="Disordered" evidence="1">
    <location>
        <begin position="117"/>
        <end position="148"/>
    </location>
</feature>
<protein>
    <submittedName>
        <fullName evidence="2">CYIR protein</fullName>
    </submittedName>
</protein>
<sequence>MATVIVNFDNQRQTLDLGECLSIYSEIVGKIKGKIAEFKRKECADFKDECKQLIAHINEEKEKLKKCDTKSFPYFNLDVNEDIKRFYGICNANTDSNYILPQCKNLTELKDDTQISYERNQDSVKSVKEPKGNTGEGISQLNEKDSQKINSETIAARSDEHNSQPINDHLSVDKDVAVFSTTEYRAPETSISGKPGDRSSPLIATDRADDFMISLSSVGTDSVGDTTVSSDHTPSVKSNAGNASPSEPEVTKAANNEPSDSKVADNAVSVVKSKQGKAPCSNNPCNNESCRVFSGGTSCSEEIQDNQVSSTSVPNSAKLQRVNSTQGEAGTGQERADLGSQVQTEKAQKMKNSIKNFTQIWYMIHTCNHHKIREVMKSQHIVHIMEIRKHLEVNII</sequence>
<gene>
    <name evidence="2" type="ORF">PCYB_005130</name>
</gene>
<feature type="compositionally biased region" description="Polar residues" evidence="1">
    <location>
        <begin position="306"/>
        <end position="328"/>
    </location>
</feature>
<name>K6V0D3_PLACD</name>
<feature type="compositionally biased region" description="Polar residues" evidence="1">
    <location>
        <begin position="219"/>
        <end position="245"/>
    </location>
</feature>
<accession>K6V0D3</accession>
<feature type="region of interest" description="Disordered" evidence="1">
    <location>
        <begin position="219"/>
        <end position="263"/>
    </location>
</feature>
<organism evidence="2 3">
    <name type="scientific">Plasmodium cynomolgi (strain B)</name>
    <dbReference type="NCBI Taxonomy" id="1120755"/>
    <lineage>
        <taxon>Eukaryota</taxon>
        <taxon>Sar</taxon>
        <taxon>Alveolata</taxon>
        <taxon>Apicomplexa</taxon>
        <taxon>Aconoidasida</taxon>
        <taxon>Haemosporida</taxon>
        <taxon>Plasmodiidae</taxon>
        <taxon>Plasmodium</taxon>
        <taxon>Plasmodium (Plasmodium)</taxon>
    </lineage>
</organism>
<dbReference type="KEGG" id="pcy:PCYB_005130"/>
<reference evidence="2 3" key="1">
    <citation type="journal article" date="2012" name="Nat. Genet.">
        <title>Plasmodium cynomolgi genome sequences provide insight into Plasmodium vivax and the monkey malaria clade.</title>
        <authorList>
            <person name="Tachibana S."/>
            <person name="Sullivan S.A."/>
            <person name="Kawai S."/>
            <person name="Nakamura S."/>
            <person name="Kim H.R."/>
            <person name="Goto N."/>
            <person name="Arisue N."/>
            <person name="Palacpac N.M.Q."/>
            <person name="Honma H."/>
            <person name="Yagi M."/>
            <person name="Tougan T."/>
            <person name="Katakai Y."/>
            <person name="Kaneko O."/>
            <person name="Mita T."/>
            <person name="Kita K."/>
            <person name="Yasutomi Y."/>
            <person name="Sutton P.L."/>
            <person name="Shakhbatyan R."/>
            <person name="Horii T."/>
            <person name="Yasunaga T."/>
            <person name="Barnwell J.W."/>
            <person name="Escalante A.A."/>
            <person name="Carlton J.M."/>
            <person name="Tanabe K."/>
        </authorList>
    </citation>
    <scope>NUCLEOTIDE SEQUENCE [LARGE SCALE GENOMIC DNA]</scope>
    <source>
        <strain evidence="2 3">B</strain>
    </source>
</reference>
<keyword evidence="3" id="KW-1185">Reference proteome</keyword>